<proteinExistence type="predicted"/>
<dbReference type="Proteomes" id="UP001153332">
    <property type="component" value="Unassembled WGS sequence"/>
</dbReference>
<evidence type="ECO:0000313" key="1">
    <source>
        <dbReference type="EMBL" id="KAJ8132217.1"/>
    </source>
</evidence>
<evidence type="ECO:0000313" key="2">
    <source>
        <dbReference type="Proteomes" id="UP001153332"/>
    </source>
</evidence>
<sequence>MAELLISLRQHGLDTATKSNGLRIGLNSRLDTIQAAVLLCKLNLHEEEMVLREKVAARYTDLLTGTAALPTTHDDAQSAWATYTIRTKQRDAVRKYLSNNGIASAVYYALPFHKQHAYQKYPVVAGSCPVAERACNEVLSLPMGPYLDFTTQSRVSNTVRDALSQLERGE</sequence>
<dbReference type="EMBL" id="JAPUUL010000163">
    <property type="protein sequence ID" value="KAJ8132217.1"/>
    <property type="molecule type" value="Genomic_DNA"/>
</dbReference>
<reference evidence="1" key="1">
    <citation type="submission" date="2022-12" db="EMBL/GenBank/DDBJ databases">
        <title>Genome Sequence of Lasiodiplodia mahajangana.</title>
        <authorList>
            <person name="Buettner E."/>
        </authorList>
    </citation>
    <scope>NUCLEOTIDE SEQUENCE</scope>
    <source>
        <strain evidence="1">VT137</strain>
    </source>
</reference>
<keyword evidence="2" id="KW-1185">Reference proteome</keyword>
<gene>
    <name evidence="1" type="ORF">O1611_g1414</name>
</gene>
<accession>A0ACC2JXN6</accession>
<name>A0ACC2JXN6_9PEZI</name>
<organism evidence="1 2">
    <name type="scientific">Lasiodiplodia mahajangana</name>
    <dbReference type="NCBI Taxonomy" id="1108764"/>
    <lineage>
        <taxon>Eukaryota</taxon>
        <taxon>Fungi</taxon>
        <taxon>Dikarya</taxon>
        <taxon>Ascomycota</taxon>
        <taxon>Pezizomycotina</taxon>
        <taxon>Dothideomycetes</taxon>
        <taxon>Dothideomycetes incertae sedis</taxon>
        <taxon>Botryosphaeriales</taxon>
        <taxon>Botryosphaeriaceae</taxon>
        <taxon>Lasiodiplodia</taxon>
    </lineage>
</organism>
<protein>
    <submittedName>
        <fullName evidence="1">Uncharacterized protein</fullName>
    </submittedName>
</protein>
<comment type="caution">
    <text evidence="1">The sequence shown here is derived from an EMBL/GenBank/DDBJ whole genome shotgun (WGS) entry which is preliminary data.</text>
</comment>